<dbReference type="PANTHER" id="PTHR31793:SF25">
    <property type="entry name" value="OS04G0553100 PROTEIN"/>
    <property type="match status" value="1"/>
</dbReference>
<name>M7Z087_TRIUA</name>
<dbReference type="CDD" id="cd00586">
    <property type="entry name" value="4HBT"/>
    <property type="match status" value="1"/>
</dbReference>
<dbReference type="InterPro" id="IPR050563">
    <property type="entry name" value="4-hydroxybenzoyl-CoA_TE"/>
</dbReference>
<dbReference type="EMBL" id="KD202056">
    <property type="protein sequence ID" value="EMS52866.1"/>
    <property type="molecule type" value="Genomic_DNA"/>
</dbReference>
<evidence type="ECO:0008006" key="2">
    <source>
        <dbReference type="Google" id="ProtNLM"/>
    </source>
</evidence>
<dbReference type="Gene3D" id="3.10.129.10">
    <property type="entry name" value="Hotdog Thioesterase"/>
    <property type="match status" value="1"/>
</dbReference>
<sequence>MQHIGALIPLATHQFPQHPCRVYTTGGGRSNYCQLVMPVGQAYLLQHQVKAAPRAPTPLQTVTTVNTNQDSTIRKDKYFEVEMKVHDTELDKYGVVNNAIYSSYIRNGHDKLLESLGISVDSMVSKGSALALSEVHLKYIAPLRHCQSGDRFVVKVKLGQIKGVRLILEHTIETLPDHKLVLEAKGTLVCLDKDYHPTRIFPEVSTKFLQFFSSKDD</sequence>
<accession>M7Z087</accession>
<dbReference type="GO" id="GO:0016297">
    <property type="term" value="F:fatty acyl-[ACP] hydrolase activity"/>
    <property type="evidence" value="ECO:0007669"/>
    <property type="project" value="TreeGrafter"/>
</dbReference>
<dbReference type="InterPro" id="IPR029069">
    <property type="entry name" value="HotDog_dom_sf"/>
</dbReference>
<dbReference type="GO" id="GO:0009507">
    <property type="term" value="C:chloroplast"/>
    <property type="evidence" value="ECO:0007669"/>
    <property type="project" value="TreeGrafter"/>
</dbReference>
<dbReference type="AlphaFoldDB" id="M7Z087"/>
<evidence type="ECO:0000313" key="1">
    <source>
        <dbReference type="EMBL" id="EMS52866.1"/>
    </source>
</evidence>
<dbReference type="eggNOG" id="ENOG502RYRP">
    <property type="taxonomic scope" value="Eukaryota"/>
</dbReference>
<dbReference type="OMA" id="IHASMAA"/>
<dbReference type="SUPFAM" id="SSF54637">
    <property type="entry name" value="Thioesterase/thiol ester dehydrase-isomerase"/>
    <property type="match status" value="1"/>
</dbReference>
<dbReference type="Pfam" id="PF13279">
    <property type="entry name" value="4HBT_2"/>
    <property type="match status" value="1"/>
</dbReference>
<protein>
    <recommendedName>
        <fullName evidence="2">Thioesterase domain-containing protein</fullName>
    </recommendedName>
</protein>
<gene>
    <name evidence="1" type="ORF">TRIUR3_05267</name>
</gene>
<reference evidence="1" key="1">
    <citation type="journal article" date="2013" name="Nature">
        <title>Draft genome of the wheat A-genome progenitor Triticum urartu.</title>
        <authorList>
            <person name="Ling H.Q."/>
            <person name="Zhao S."/>
            <person name="Liu D."/>
            <person name="Wang J."/>
            <person name="Sun H."/>
            <person name="Zhang C."/>
            <person name="Fan H."/>
            <person name="Li D."/>
            <person name="Dong L."/>
            <person name="Tao Y."/>
            <person name="Gao C."/>
            <person name="Wu H."/>
            <person name="Li Y."/>
            <person name="Cui Y."/>
            <person name="Guo X."/>
            <person name="Zheng S."/>
            <person name="Wang B."/>
            <person name="Yu K."/>
            <person name="Liang Q."/>
            <person name="Yang W."/>
            <person name="Lou X."/>
            <person name="Chen J."/>
            <person name="Feng M."/>
            <person name="Jian J."/>
            <person name="Zhang X."/>
            <person name="Luo G."/>
            <person name="Jiang Y."/>
            <person name="Liu J."/>
            <person name="Wang Z."/>
            <person name="Sha Y."/>
            <person name="Zhang B."/>
            <person name="Wu H."/>
            <person name="Tang D."/>
            <person name="Shen Q."/>
            <person name="Xue P."/>
            <person name="Zou S."/>
            <person name="Wang X."/>
            <person name="Liu X."/>
            <person name="Wang F."/>
            <person name="Yang Y."/>
            <person name="An X."/>
            <person name="Dong Z."/>
            <person name="Zhang K."/>
            <person name="Zhang X."/>
            <person name="Luo M.C."/>
            <person name="Dvorak J."/>
            <person name="Tong Y."/>
            <person name="Wang J."/>
            <person name="Yang H."/>
            <person name="Li Z."/>
            <person name="Wang D."/>
            <person name="Zhang A."/>
            <person name="Wang J."/>
        </authorList>
    </citation>
    <scope>NUCLEOTIDE SEQUENCE</scope>
</reference>
<organism evidence="1">
    <name type="scientific">Triticum urartu</name>
    <name type="common">Red wild einkorn</name>
    <name type="synonym">Crithodium urartu</name>
    <dbReference type="NCBI Taxonomy" id="4572"/>
    <lineage>
        <taxon>Eukaryota</taxon>
        <taxon>Viridiplantae</taxon>
        <taxon>Streptophyta</taxon>
        <taxon>Embryophyta</taxon>
        <taxon>Tracheophyta</taxon>
        <taxon>Spermatophyta</taxon>
        <taxon>Magnoliopsida</taxon>
        <taxon>Liliopsida</taxon>
        <taxon>Poales</taxon>
        <taxon>Poaceae</taxon>
        <taxon>BOP clade</taxon>
        <taxon>Pooideae</taxon>
        <taxon>Triticodae</taxon>
        <taxon>Triticeae</taxon>
        <taxon>Triticinae</taxon>
        <taxon>Triticum</taxon>
    </lineage>
</organism>
<proteinExistence type="predicted"/>
<dbReference type="PANTHER" id="PTHR31793">
    <property type="entry name" value="4-HYDROXYBENZOYL-COA THIOESTERASE FAMILY MEMBER"/>
    <property type="match status" value="1"/>
</dbReference>